<dbReference type="Gene3D" id="3.40.50.1100">
    <property type="match status" value="2"/>
</dbReference>
<dbReference type="InterPro" id="IPR036052">
    <property type="entry name" value="TrpB-like_PALP_sf"/>
</dbReference>
<dbReference type="GO" id="GO:0009097">
    <property type="term" value="P:isoleucine biosynthetic process"/>
    <property type="evidence" value="ECO:0007669"/>
    <property type="project" value="TreeGrafter"/>
</dbReference>
<dbReference type="GO" id="GO:0003941">
    <property type="term" value="F:L-serine ammonia-lyase activity"/>
    <property type="evidence" value="ECO:0007669"/>
    <property type="project" value="TreeGrafter"/>
</dbReference>
<comment type="cofactor">
    <cofactor evidence="1">
        <name>pyridoxal 5'-phosphate</name>
        <dbReference type="ChEBI" id="CHEBI:597326"/>
    </cofactor>
</comment>
<reference evidence="7" key="1">
    <citation type="journal article" date="2023" name="Mol. Biol. Evol.">
        <title>Third-Generation Sequencing Reveals the Adaptive Role of the Epigenome in Three Deep-Sea Polychaetes.</title>
        <authorList>
            <person name="Perez M."/>
            <person name="Aroh O."/>
            <person name="Sun Y."/>
            <person name="Lan Y."/>
            <person name="Juniper S.K."/>
            <person name="Young C.R."/>
            <person name="Angers B."/>
            <person name="Qian P.Y."/>
        </authorList>
    </citation>
    <scope>NUCLEOTIDE SEQUENCE</scope>
    <source>
        <strain evidence="7">P08H-3</strain>
    </source>
</reference>
<dbReference type="SUPFAM" id="SSF53686">
    <property type="entry name" value="Tryptophan synthase beta subunit-like PLP-dependent enzymes"/>
    <property type="match status" value="1"/>
</dbReference>
<dbReference type="AlphaFoldDB" id="A0AAD9J6E6"/>
<dbReference type="Proteomes" id="UP001208570">
    <property type="component" value="Unassembled WGS sequence"/>
</dbReference>
<accession>A0AAD9J6E6</accession>
<dbReference type="InterPro" id="IPR050147">
    <property type="entry name" value="Ser/Thr_Dehydratase"/>
</dbReference>
<feature type="domain" description="Tryptophan synthase beta chain-like PALP" evidence="6">
    <location>
        <begin position="55"/>
        <end position="343"/>
    </location>
</feature>
<dbReference type="GO" id="GO:0004794">
    <property type="term" value="F:threonine deaminase activity"/>
    <property type="evidence" value="ECO:0007669"/>
    <property type="project" value="TreeGrafter"/>
</dbReference>
<evidence type="ECO:0000256" key="1">
    <source>
        <dbReference type="ARBA" id="ARBA00001933"/>
    </source>
</evidence>
<evidence type="ECO:0000256" key="3">
    <source>
        <dbReference type="ARBA" id="ARBA00023239"/>
    </source>
</evidence>
<evidence type="ECO:0000313" key="8">
    <source>
        <dbReference type="Proteomes" id="UP001208570"/>
    </source>
</evidence>
<evidence type="ECO:0000256" key="4">
    <source>
        <dbReference type="ARBA" id="ARBA00041766"/>
    </source>
</evidence>
<gene>
    <name evidence="7" type="ORF">LSH36_580g00025</name>
</gene>
<sequence length="367" mass="39731">MDEVMPERRFSPREVTASAQNVPNLSNTTMSGDGLVTLSDIHSTYDIFKTYPSDYYHKTPLLSGAECLFKIKGNTRLYLKLENTQVTGSFKVRGVINQFRNIPSGYGTNEHHLVSMSAGNYGKAFAYIASKLGLKGTIIMPDTAPDNREILIKSYGIVVERLPTAQLMTGINRHCTEDGMLFLHPYDDVNIIAGHGTIGLEILEELPEPDIVLVSCGGGGVLSGIAAAIRLSGREKCRIYGVEPEGSCTMYESFKAGHPIERPVKSVAAGLSPPFAGAICYNHCKMYVDDILLVTDPEILSSMMCLYHTGLVVEPSGAAAFAALLFGKVPNVDDKKVVVVITGGNVSPDELLHYSKSAAHLDVQTGR</sequence>
<keyword evidence="2" id="KW-0663">Pyridoxal phosphate</keyword>
<dbReference type="PANTHER" id="PTHR48078">
    <property type="entry name" value="THREONINE DEHYDRATASE, MITOCHONDRIAL-RELATED"/>
    <property type="match status" value="1"/>
</dbReference>
<dbReference type="GO" id="GO:0006565">
    <property type="term" value="P:L-serine catabolic process"/>
    <property type="evidence" value="ECO:0007669"/>
    <property type="project" value="TreeGrafter"/>
</dbReference>
<dbReference type="PANTHER" id="PTHR48078:SF14">
    <property type="entry name" value="L-SERINE AMMONIA-LYASE"/>
    <property type="match status" value="1"/>
</dbReference>
<evidence type="ECO:0000256" key="2">
    <source>
        <dbReference type="ARBA" id="ARBA00022898"/>
    </source>
</evidence>
<name>A0AAD9J6E6_9ANNE</name>
<keyword evidence="8" id="KW-1185">Reference proteome</keyword>
<dbReference type="Pfam" id="PF00291">
    <property type="entry name" value="PALP"/>
    <property type="match status" value="1"/>
</dbReference>
<evidence type="ECO:0000313" key="7">
    <source>
        <dbReference type="EMBL" id="KAK2146886.1"/>
    </source>
</evidence>
<dbReference type="GO" id="GO:0006567">
    <property type="term" value="P:L-threonine catabolic process"/>
    <property type="evidence" value="ECO:0007669"/>
    <property type="project" value="TreeGrafter"/>
</dbReference>
<keyword evidence="3" id="KW-0456">Lyase</keyword>
<evidence type="ECO:0000256" key="5">
    <source>
        <dbReference type="ARBA" id="ARBA00042605"/>
    </source>
</evidence>
<comment type="caution">
    <text evidence="7">The sequence shown here is derived from an EMBL/GenBank/DDBJ whole genome shotgun (WGS) entry which is preliminary data.</text>
</comment>
<proteinExistence type="predicted"/>
<evidence type="ECO:0000259" key="6">
    <source>
        <dbReference type="Pfam" id="PF00291"/>
    </source>
</evidence>
<dbReference type="EMBL" id="JAODUP010000580">
    <property type="protein sequence ID" value="KAK2146886.1"/>
    <property type="molecule type" value="Genomic_DNA"/>
</dbReference>
<protein>
    <recommendedName>
        <fullName evidence="4">L-serine deaminase</fullName>
    </recommendedName>
    <alternativeName>
        <fullName evidence="5">L-threonine dehydratase</fullName>
    </alternativeName>
</protein>
<dbReference type="InterPro" id="IPR001926">
    <property type="entry name" value="TrpB-like_PALP"/>
</dbReference>
<organism evidence="7 8">
    <name type="scientific">Paralvinella palmiformis</name>
    <dbReference type="NCBI Taxonomy" id="53620"/>
    <lineage>
        <taxon>Eukaryota</taxon>
        <taxon>Metazoa</taxon>
        <taxon>Spiralia</taxon>
        <taxon>Lophotrochozoa</taxon>
        <taxon>Annelida</taxon>
        <taxon>Polychaeta</taxon>
        <taxon>Sedentaria</taxon>
        <taxon>Canalipalpata</taxon>
        <taxon>Terebellida</taxon>
        <taxon>Terebelliformia</taxon>
        <taxon>Alvinellidae</taxon>
        <taxon>Paralvinella</taxon>
    </lineage>
</organism>